<feature type="region of interest" description="Disordered" evidence="1">
    <location>
        <begin position="47"/>
        <end position="85"/>
    </location>
</feature>
<evidence type="ECO:0000313" key="2">
    <source>
        <dbReference type="EMBL" id="GFY08883.1"/>
    </source>
</evidence>
<feature type="compositionally biased region" description="Polar residues" evidence="1">
    <location>
        <begin position="47"/>
        <end position="60"/>
    </location>
</feature>
<sequence length="125" mass="13894">MSTVQFTLANANAGGFEAKRIAAINTFHCAASGVECEVFSNHGQVTRTTSELAPRLQTTTPRKREDFEPQQIKPSSTSQQSGSSVTLGFEYVTRQRRPQFSTMTTWLPWPPPLGDNISKIIYKDI</sequence>
<name>A0A8X6SL13_TRICX</name>
<gene>
    <name evidence="2" type="ORF">TNCV_4660751</name>
</gene>
<evidence type="ECO:0000256" key="1">
    <source>
        <dbReference type="SAM" id="MobiDB-lite"/>
    </source>
</evidence>
<dbReference type="AlphaFoldDB" id="A0A8X6SL13"/>
<dbReference type="EMBL" id="BMAU01021284">
    <property type="protein sequence ID" value="GFY08883.1"/>
    <property type="molecule type" value="Genomic_DNA"/>
</dbReference>
<evidence type="ECO:0000313" key="3">
    <source>
        <dbReference type="Proteomes" id="UP000887159"/>
    </source>
</evidence>
<feature type="compositionally biased region" description="Low complexity" evidence="1">
    <location>
        <begin position="75"/>
        <end position="84"/>
    </location>
</feature>
<accession>A0A8X6SL13</accession>
<keyword evidence="3" id="KW-1185">Reference proteome</keyword>
<comment type="caution">
    <text evidence="2">The sequence shown here is derived from an EMBL/GenBank/DDBJ whole genome shotgun (WGS) entry which is preliminary data.</text>
</comment>
<organism evidence="2 3">
    <name type="scientific">Trichonephila clavipes</name>
    <name type="common">Golden silk orbweaver</name>
    <name type="synonym">Nephila clavipes</name>
    <dbReference type="NCBI Taxonomy" id="2585209"/>
    <lineage>
        <taxon>Eukaryota</taxon>
        <taxon>Metazoa</taxon>
        <taxon>Ecdysozoa</taxon>
        <taxon>Arthropoda</taxon>
        <taxon>Chelicerata</taxon>
        <taxon>Arachnida</taxon>
        <taxon>Araneae</taxon>
        <taxon>Araneomorphae</taxon>
        <taxon>Entelegynae</taxon>
        <taxon>Araneoidea</taxon>
        <taxon>Nephilidae</taxon>
        <taxon>Trichonephila</taxon>
    </lineage>
</organism>
<dbReference type="Proteomes" id="UP000887159">
    <property type="component" value="Unassembled WGS sequence"/>
</dbReference>
<reference evidence="2" key="1">
    <citation type="submission" date="2020-08" db="EMBL/GenBank/DDBJ databases">
        <title>Multicomponent nature underlies the extraordinary mechanical properties of spider dragline silk.</title>
        <authorList>
            <person name="Kono N."/>
            <person name="Nakamura H."/>
            <person name="Mori M."/>
            <person name="Yoshida Y."/>
            <person name="Ohtoshi R."/>
            <person name="Malay A.D."/>
            <person name="Moran D.A.P."/>
            <person name="Tomita M."/>
            <person name="Numata K."/>
            <person name="Arakawa K."/>
        </authorList>
    </citation>
    <scope>NUCLEOTIDE SEQUENCE</scope>
</reference>
<proteinExistence type="predicted"/>
<protein>
    <submittedName>
        <fullName evidence="2">Uncharacterized protein</fullName>
    </submittedName>
</protein>